<dbReference type="EMBL" id="JAETYZ010000028">
    <property type="protein sequence ID" value="MBL6236098.1"/>
    <property type="molecule type" value="Genomic_DNA"/>
</dbReference>
<dbReference type="AlphaFoldDB" id="A0ABD4PJ37"/>
<comment type="caution">
    <text evidence="1">The sequence shown here is derived from an EMBL/GenBank/DDBJ whole genome shotgun (WGS) entry which is preliminary data.</text>
</comment>
<sequence length="103" mass="11658">MAEKKFYSDEDVQVARGALADLPDLTTQRKTLRDFLEAIKDDIVLLVRTKGYTVTDIRNTLKVAGYDISEKSLRDIIRSATPEKKNRRVARKIGTMSAQKTAE</sequence>
<accession>A0ABD4PJ37</accession>
<evidence type="ECO:0000313" key="2">
    <source>
        <dbReference type="Proteomes" id="UP000615017"/>
    </source>
</evidence>
<protein>
    <submittedName>
        <fullName evidence="1">Molybdopterin-guanine dinucleotide biosynthesis protein MobC</fullName>
    </submittedName>
</protein>
<gene>
    <name evidence="1" type="ORF">JNA65_19625</name>
</gene>
<dbReference type="Proteomes" id="UP000615017">
    <property type="component" value="Unassembled WGS sequence"/>
</dbReference>
<reference evidence="1 2" key="1">
    <citation type="submission" date="2021-01" db="EMBL/GenBank/DDBJ databases">
        <title>Genomes of Escherichia coli STEC strains from raw meat-based diets for companion animals.</title>
        <authorList>
            <person name="Stevens M.J.A."/>
            <person name="Stephan R."/>
        </authorList>
    </citation>
    <scope>NUCLEOTIDE SEQUENCE [LARGE SCALE GENOMIC DNA]</scope>
    <source>
        <strain evidence="1 2">LSC1-58</strain>
    </source>
</reference>
<evidence type="ECO:0000313" key="1">
    <source>
        <dbReference type="EMBL" id="MBL6236098.1"/>
    </source>
</evidence>
<proteinExistence type="predicted"/>
<organism evidence="1 2">
    <name type="scientific">Escherichia coli</name>
    <dbReference type="NCBI Taxonomy" id="562"/>
    <lineage>
        <taxon>Bacteria</taxon>
        <taxon>Pseudomonadati</taxon>
        <taxon>Pseudomonadota</taxon>
        <taxon>Gammaproteobacteria</taxon>
        <taxon>Enterobacterales</taxon>
        <taxon>Enterobacteriaceae</taxon>
        <taxon>Escherichia</taxon>
    </lineage>
</organism>
<name>A0ABD4PJ37_ECOLX</name>
<dbReference type="RefSeq" id="WP_202850240.1">
    <property type="nucleotide sequence ID" value="NZ_JAETYZ010000028.1"/>
</dbReference>